<sequence>MDVPGRQGLFTVTCQLGISTRGGVPCSTLRGEVWGGKVWGQPLRGQMSARPAEKRHGTRQPYRITAGSEAQQRPRQQPTWVTFTQLDPQQKPISLSPTVNRSS</sequence>
<evidence type="ECO:0000313" key="2">
    <source>
        <dbReference type="Proteomes" id="UP001157502"/>
    </source>
</evidence>
<organism evidence="1 2">
    <name type="scientific">Dallia pectoralis</name>
    <name type="common">Alaska blackfish</name>
    <dbReference type="NCBI Taxonomy" id="75939"/>
    <lineage>
        <taxon>Eukaryota</taxon>
        <taxon>Metazoa</taxon>
        <taxon>Chordata</taxon>
        <taxon>Craniata</taxon>
        <taxon>Vertebrata</taxon>
        <taxon>Euteleostomi</taxon>
        <taxon>Actinopterygii</taxon>
        <taxon>Neopterygii</taxon>
        <taxon>Teleostei</taxon>
        <taxon>Protacanthopterygii</taxon>
        <taxon>Esociformes</taxon>
        <taxon>Umbridae</taxon>
        <taxon>Dallia</taxon>
    </lineage>
</organism>
<comment type="caution">
    <text evidence="1">The sequence shown here is derived from an EMBL/GenBank/DDBJ whole genome shotgun (WGS) entry which is preliminary data.</text>
</comment>
<keyword evidence="2" id="KW-1185">Reference proteome</keyword>
<gene>
    <name evidence="1" type="ORF">DPEC_G00360550</name>
</gene>
<dbReference type="Proteomes" id="UP001157502">
    <property type="component" value="Chromosome 37"/>
</dbReference>
<evidence type="ECO:0000313" key="1">
    <source>
        <dbReference type="EMBL" id="KAJ7984996.1"/>
    </source>
</evidence>
<reference evidence="1" key="1">
    <citation type="submission" date="2021-05" db="EMBL/GenBank/DDBJ databases">
        <authorList>
            <person name="Pan Q."/>
            <person name="Jouanno E."/>
            <person name="Zahm M."/>
            <person name="Klopp C."/>
            <person name="Cabau C."/>
            <person name="Louis A."/>
            <person name="Berthelot C."/>
            <person name="Parey E."/>
            <person name="Roest Crollius H."/>
            <person name="Montfort J."/>
            <person name="Robinson-Rechavi M."/>
            <person name="Bouchez O."/>
            <person name="Lampietro C."/>
            <person name="Lopez Roques C."/>
            <person name="Donnadieu C."/>
            <person name="Postlethwait J."/>
            <person name="Bobe J."/>
            <person name="Dillon D."/>
            <person name="Chandos A."/>
            <person name="von Hippel F."/>
            <person name="Guiguen Y."/>
        </authorList>
    </citation>
    <scope>NUCLEOTIDE SEQUENCE</scope>
    <source>
        <strain evidence="1">YG-Jan2019</strain>
    </source>
</reference>
<dbReference type="EMBL" id="CM055764">
    <property type="protein sequence ID" value="KAJ7984996.1"/>
    <property type="molecule type" value="Genomic_DNA"/>
</dbReference>
<proteinExistence type="predicted"/>
<protein>
    <submittedName>
        <fullName evidence="1">Uncharacterized protein</fullName>
    </submittedName>
</protein>
<accession>A0ACC2F0V0</accession>
<name>A0ACC2F0V0_DALPE</name>